<keyword evidence="2" id="KW-1185">Reference proteome</keyword>
<dbReference type="Proteomes" id="UP000308600">
    <property type="component" value="Unassembled WGS sequence"/>
</dbReference>
<proteinExistence type="predicted"/>
<evidence type="ECO:0000313" key="1">
    <source>
        <dbReference type="EMBL" id="TFK68462.1"/>
    </source>
</evidence>
<name>A0ACD3ASE9_9AGAR</name>
<protein>
    <submittedName>
        <fullName evidence="1">Uncharacterized protein</fullName>
    </submittedName>
</protein>
<accession>A0ACD3ASE9</accession>
<gene>
    <name evidence="1" type="ORF">BDN72DRAFT_678447</name>
</gene>
<dbReference type="EMBL" id="ML208351">
    <property type="protein sequence ID" value="TFK68462.1"/>
    <property type="molecule type" value="Genomic_DNA"/>
</dbReference>
<sequence>MYYHGEIMGGVLTASSRGLKREVKFLQHISDIICLPKMTLSPEFSYSLLILRHHHHDTQLRARHHPALIQAFPALFHIVLILRTSDCPDKCDLEERTGNRGLVQWVIGCVQGSMQDRLVRSRRWRTKPQLGVAVQCWQVVWETTAVGRELQREVRHVHIPSPDSIPTTTTTSAFHPAS</sequence>
<reference evidence="1 2" key="1">
    <citation type="journal article" date="2019" name="Nat. Ecol. Evol.">
        <title>Megaphylogeny resolves global patterns of mushroom evolution.</title>
        <authorList>
            <person name="Varga T."/>
            <person name="Krizsan K."/>
            <person name="Foldi C."/>
            <person name="Dima B."/>
            <person name="Sanchez-Garcia M."/>
            <person name="Sanchez-Ramirez S."/>
            <person name="Szollosi G.J."/>
            <person name="Szarkandi J.G."/>
            <person name="Papp V."/>
            <person name="Albert L."/>
            <person name="Andreopoulos W."/>
            <person name="Angelini C."/>
            <person name="Antonin V."/>
            <person name="Barry K.W."/>
            <person name="Bougher N.L."/>
            <person name="Buchanan P."/>
            <person name="Buyck B."/>
            <person name="Bense V."/>
            <person name="Catcheside P."/>
            <person name="Chovatia M."/>
            <person name="Cooper J."/>
            <person name="Damon W."/>
            <person name="Desjardin D."/>
            <person name="Finy P."/>
            <person name="Geml J."/>
            <person name="Haridas S."/>
            <person name="Hughes K."/>
            <person name="Justo A."/>
            <person name="Karasinski D."/>
            <person name="Kautmanova I."/>
            <person name="Kiss B."/>
            <person name="Kocsube S."/>
            <person name="Kotiranta H."/>
            <person name="LaButti K.M."/>
            <person name="Lechner B.E."/>
            <person name="Liimatainen K."/>
            <person name="Lipzen A."/>
            <person name="Lukacs Z."/>
            <person name="Mihaltcheva S."/>
            <person name="Morgado L.N."/>
            <person name="Niskanen T."/>
            <person name="Noordeloos M.E."/>
            <person name="Ohm R.A."/>
            <person name="Ortiz-Santana B."/>
            <person name="Ovrebo C."/>
            <person name="Racz N."/>
            <person name="Riley R."/>
            <person name="Savchenko A."/>
            <person name="Shiryaev A."/>
            <person name="Soop K."/>
            <person name="Spirin V."/>
            <person name="Szebenyi C."/>
            <person name="Tomsovsky M."/>
            <person name="Tulloss R.E."/>
            <person name="Uehling J."/>
            <person name="Grigoriev I.V."/>
            <person name="Vagvolgyi C."/>
            <person name="Papp T."/>
            <person name="Martin F.M."/>
            <person name="Miettinen O."/>
            <person name="Hibbett D.S."/>
            <person name="Nagy L.G."/>
        </authorList>
    </citation>
    <scope>NUCLEOTIDE SEQUENCE [LARGE SCALE GENOMIC DNA]</scope>
    <source>
        <strain evidence="1 2">NL-1719</strain>
    </source>
</reference>
<organism evidence="1 2">
    <name type="scientific">Pluteus cervinus</name>
    <dbReference type="NCBI Taxonomy" id="181527"/>
    <lineage>
        <taxon>Eukaryota</taxon>
        <taxon>Fungi</taxon>
        <taxon>Dikarya</taxon>
        <taxon>Basidiomycota</taxon>
        <taxon>Agaricomycotina</taxon>
        <taxon>Agaricomycetes</taxon>
        <taxon>Agaricomycetidae</taxon>
        <taxon>Agaricales</taxon>
        <taxon>Pluteineae</taxon>
        <taxon>Pluteaceae</taxon>
        <taxon>Pluteus</taxon>
    </lineage>
</organism>
<evidence type="ECO:0000313" key="2">
    <source>
        <dbReference type="Proteomes" id="UP000308600"/>
    </source>
</evidence>